<dbReference type="Pfam" id="PF01478">
    <property type="entry name" value="Peptidase_A24"/>
    <property type="match status" value="1"/>
</dbReference>
<keyword evidence="1" id="KW-0812">Transmembrane</keyword>
<feature type="transmembrane region" description="Helical" evidence="1">
    <location>
        <begin position="130"/>
        <end position="153"/>
    </location>
</feature>
<reference evidence="3 4" key="1">
    <citation type="journal article" date="2015" name="PLoS Negl. Trop. Dis.">
        <title>Haemophilus ducreyi Cutaneous Ulcer Strains Are Nearly Identical to Class I Genital Ulcer Strains.</title>
        <authorList>
            <person name="Gangaiah D."/>
            <person name="Webb K.M."/>
            <person name="Humphreys T.L."/>
            <person name="Fortney K.R."/>
            <person name="Toh E."/>
            <person name="Tai A."/>
            <person name="Katz S.S."/>
            <person name="Pillay A."/>
            <person name="Chen C.Y."/>
            <person name="Roberts S.A."/>
            <person name="Munson R.S.Jr."/>
            <person name="Spinola S.M."/>
        </authorList>
    </citation>
    <scope>NUCLEOTIDE SEQUENCE [LARGE SCALE GENOMIC DNA]</scope>
    <source>
        <strain evidence="4">CLU2</strain>
    </source>
</reference>
<keyword evidence="1" id="KW-0472">Membrane</keyword>
<sequence>MQTLEIPIFIAISFSLLFAYWCQMAIPRFARYINRQVYDEYHHLSGMPCSDSYADFLRYSKLQPQQSQWAMGFYVLFPLLAFGFVEQPLLALLLMILAFLALLDSCYYLTDIRYVFVIFVLVILQQMQNFYLESLLFAIGLFTFLSFFSHLFFKKEAIGLGDILLCLALAPLFTTNQLLIMLLSASLLGLFYYFMCEYLSGKKRLKLPFIPFISVSTLCVIIDKIYFSMF</sequence>
<dbReference type="Proteomes" id="UP000060132">
    <property type="component" value="Chromosome"/>
</dbReference>
<evidence type="ECO:0000313" key="3">
    <source>
        <dbReference type="EMBL" id="AKO32428.1"/>
    </source>
</evidence>
<feature type="transmembrane region" description="Helical" evidence="1">
    <location>
        <begin position="173"/>
        <end position="195"/>
    </location>
</feature>
<dbReference type="InterPro" id="IPR000045">
    <property type="entry name" value="Prepilin_IV_endopep_pep"/>
</dbReference>
<proteinExistence type="predicted"/>
<dbReference type="EMBL" id="CP011219">
    <property type="protein sequence ID" value="AKO32428.1"/>
    <property type="molecule type" value="Genomic_DNA"/>
</dbReference>
<feature type="transmembrane region" description="Helical" evidence="1">
    <location>
        <begin position="6"/>
        <end position="26"/>
    </location>
</feature>
<accession>A0AAC8ZAL8</accession>
<name>A0AAC8ZAL8_HAEDC</name>
<dbReference type="AlphaFoldDB" id="A0AAC8ZAL8"/>
<feature type="domain" description="Prepilin type IV endopeptidase peptidase" evidence="2">
    <location>
        <begin position="92"/>
        <end position="192"/>
    </location>
</feature>
<evidence type="ECO:0000256" key="1">
    <source>
        <dbReference type="SAM" id="Phobius"/>
    </source>
</evidence>
<protein>
    <recommendedName>
        <fullName evidence="2">Prepilin type IV endopeptidase peptidase domain-containing protein</fullName>
    </recommendedName>
</protein>
<dbReference type="GO" id="GO:0004190">
    <property type="term" value="F:aspartic-type endopeptidase activity"/>
    <property type="evidence" value="ECO:0007669"/>
    <property type="project" value="InterPro"/>
</dbReference>
<evidence type="ECO:0000313" key="4">
    <source>
        <dbReference type="Proteomes" id="UP000060132"/>
    </source>
</evidence>
<organism evidence="3 4">
    <name type="scientific">Haemophilus ducreyi</name>
    <dbReference type="NCBI Taxonomy" id="730"/>
    <lineage>
        <taxon>Bacteria</taxon>
        <taxon>Pseudomonadati</taxon>
        <taxon>Pseudomonadota</taxon>
        <taxon>Gammaproteobacteria</taxon>
        <taxon>Pasteurellales</taxon>
        <taxon>Pasteurellaceae</taxon>
        <taxon>Haemophilus</taxon>
    </lineage>
</organism>
<evidence type="ECO:0000259" key="2">
    <source>
        <dbReference type="Pfam" id="PF01478"/>
    </source>
</evidence>
<keyword evidence="1" id="KW-1133">Transmembrane helix</keyword>
<gene>
    <name evidence="3" type="ORF">RZ57_04505</name>
</gene>
<dbReference type="RefSeq" id="WP_041603480.1">
    <property type="nucleotide sequence ID" value="NZ_CP011218.1"/>
</dbReference>
<feature type="transmembrane region" description="Helical" evidence="1">
    <location>
        <begin position="207"/>
        <end position="227"/>
    </location>
</feature>
<dbReference type="GO" id="GO:0016020">
    <property type="term" value="C:membrane"/>
    <property type="evidence" value="ECO:0007669"/>
    <property type="project" value="InterPro"/>
</dbReference>